<keyword evidence="8" id="KW-1185">Reference proteome</keyword>
<dbReference type="AlphaFoldDB" id="A0A4W4G4H0"/>
<evidence type="ECO:0000259" key="6">
    <source>
        <dbReference type="PROSITE" id="PS01180"/>
    </source>
</evidence>
<sequence>LCALLPVLFLPASPAWAQVLLLADMYGTIQSPNFPESYPKDNELQWNVTVPSGYTIRLYFMHFDIEPSYLCEYDYVKVSCFELAAFCGRENTDTERVPADDVILSPGSMLSVAFRSDFSNEERHSGFEAHYSALLRLWLSQTDITEHHSSVS</sequence>
<dbReference type="Proteomes" id="UP000314983">
    <property type="component" value="Chromosome 15"/>
</dbReference>
<dbReference type="PANTHER" id="PTHR24255:SF13">
    <property type="entry name" value="MANNAN-BINDING LECTIN SERINE PROTEASE 1"/>
    <property type="match status" value="1"/>
</dbReference>
<evidence type="ECO:0000256" key="3">
    <source>
        <dbReference type="ARBA" id="ARBA00023157"/>
    </source>
</evidence>
<dbReference type="CDD" id="cd00041">
    <property type="entry name" value="CUB"/>
    <property type="match status" value="1"/>
</dbReference>
<dbReference type="InterPro" id="IPR000859">
    <property type="entry name" value="CUB_dom"/>
</dbReference>
<evidence type="ECO:0000313" key="7">
    <source>
        <dbReference type="Ensembl" id="ENSEEEP00000031216.2"/>
    </source>
</evidence>
<evidence type="ECO:0000256" key="5">
    <source>
        <dbReference type="SAM" id="SignalP"/>
    </source>
</evidence>
<comment type="caution">
    <text evidence="4">Lacks conserved residue(s) required for the propagation of feature annotation.</text>
</comment>
<dbReference type="SUPFAM" id="SSF49854">
    <property type="entry name" value="Spermadhesin, CUB domain"/>
    <property type="match status" value="1"/>
</dbReference>
<dbReference type="InterPro" id="IPR035914">
    <property type="entry name" value="Sperma_CUB_dom_sf"/>
</dbReference>
<dbReference type="SMART" id="SM00042">
    <property type="entry name" value="CUB"/>
    <property type="match status" value="1"/>
</dbReference>
<evidence type="ECO:0000256" key="2">
    <source>
        <dbReference type="ARBA" id="ARBA00022859"/>
    </source>
</evidence>
<dbReference type="PROSITE" id="PS01180">
    <property type="entry name" value="CUB"/>
    <property type="match status" value="1"/>
</dbReference>
<reference evidence="7" key="3">
    <citation type="submission" date="2020-05" db="EMBL/GenBank/DDBJ databases">
        <title>Electrophorus electricus (electric eel) genome, fEleEle1, primary haplotype.</title>
        <authorList>
            <person name="Myers G."/>
            <person name="Meyer A."/>
            <person name="Fedrigo O."/>
            <person name="Formenti G."/>
            <person name="Rhie A."/>
            <person name="Tracey A."/>
            <person name="Sims Y."/>
            <person name="Jarvis E.D."/>
        </authorList>
    </citation>
    <scope>NUCLEOTIDE SEQUENCE [LARGE SCALE GENOMIC DNA]</scope>
</reference>
<evidence type="ECO:0000256" key="1">
    <source>
        <dbReference type="ARBA" id="ARBA00022588"/>
    </source>
</evidence>
<protein>
    <recommendedName>
        <fullName evidence="6">CUB domain-containing protein</fullName>
    </recommendedName>
</protein>
<gene>
    <name evidence="7" type="primary">MASP1</name>
</gene>
<reference evidence="7" key="4">
    <citation type="submission" date="2025-08" db="UniProtKB">
        <authorList>
            <consortium name="Ensembl"/>
        </authorList>
    </citation>
    <scope>IDENTIFICATION</scope>
</reference>
<keyword evidence="5" id="KW-0732">Signal</keyword>
<proteinExistence type="predicted"/>
<evidence type="ECO:0000256" key="4">
    <source>
        <dbReference type="PROSITE-ProRule" id="PRU00059"/>
    </source>
</evidence>
<dbReference type="Ensembl" id="ENSEEET00000031590.2">
    <property type="protein sequence ID" value="ENSEEEP00000031216.2"/>
    <property type="gene ID" value="ENSEEEG00000014950.2"/>
</dbReference>
<feature type="signal peptide" evidence="5">
    <location>
        <begin position="1"/>
        <end position="17"/>
    </location>
</feature>
<feature type="chain" id="PRO_5044231827" description="CUB domain-containing protein" evidence="5">
    <location>
        <begin position="18"/>
        <end position="152"/>
    </location>
</feature>
<feature type="domain" description="CUB" evidence="6">
    <location>
        <begin position="17"/>
        <end position="134"/>
    </location>
</feature>
<dbReference type="GeneTree" id="ENSGT00950000183084"/>
<organism evidence="7 8">
    <name type="scientific">Electrophorus electricus</name>
    <name type="common">Electric eel</name>
    <name type="synonym">Gymnotus electricus</name>
    <dbReference type="NCBI Taxonomy" id="8005"/>
    <lineage>
        <taxon>Eukaryota</taxon>
        <taxon>Metazoa</taxon>
        <taxon>Chordata</taxon>
        <taxon>Craniata</taxon>
        <taxon>Vertebrata</taxon>
        <taxon>Euteleostomi</taxon>
        <taxon>Actinopterygii</taxon>
        <taxon>Neopterygii</taxon>
        <taxon>Teleostei</taxon>
        <taxon>Ostariophysi</taxon>
        <taxon>Gymnotiformes</taxon>
        <taxon>Gymnotoidei</taxon>
        <taxon>Gymnotidae</taxon>
        <taxon>Electrophorus</taxon>
    </lineage>
</organism>
<reference evidence="7" key="5">
    <citation type="submission" date="2025-09" db="UniProtKB">
        <authorList>
            <consortium name="Ensembl"/>
        </authorList>
    </citation>
    <scope>IDENTIFICATION</scope>
</reference>
<keyword evidence="3" id="KW-1015">Disulfide bond</keyword>
<keyword evidence="1" id="KW-0399">Innate immunity</keyword>
<dbReference type="PANTHER" id="PTHR24255">
    <property type="entry name" value="COMPLEMENT COMPONENT 1, S SUBCOMPONENT-RELATED"/>
    <property type="match status" value="1"/>
</dbReference>
<dbReference type="FunFam" id="2.60.120.290:FF:000012">
    <property type="entry name" value="mannan-binding lectin serine protease 1 isoform X1"/>
    <property type="match status" value="1"/>
</dbReference>
<keyword evidence="2" id="KW-0391">Immunity</keyword>
<dbReference type="Gene3D" id="2.60.120.290">
    <property type="entry name" value="Spermadhesin, CUB domain"/>
    <property type="match status" value="1"/>
</dbReference>
<dbReference type="Pfam" id="PF00431">
    <property type="entry name" value="CUB"/>
    <property type="match status" value="1"/>
</dbReference>
<reference evidence="8" key="2">
    <citation type="journal article" date="2017" name="Sci. Adv.">
        <title>A tail of two voltages: Proteomic comparison of the three electric organs of the electric eel.</title>
        <authorList>
            <person name="Traeger L.L."/>
            <person name="Sabat G."/>
            <person name="Barrett-Wilt G.A."/>
            <person name="Wells G.B."/>
            <person name="Sussman M.R."/>
        </authorList>
    </citation>
    <scope>NUCLEOTIDE SEQUENCE [LARGE SCALE GENOMIC DNA]</scope>
</reference>
<accession>A0A4W4G4H0</accession>
<name>A0A4W4G4H0_ELEEL</name>
<dbReference type="GO" id="GO:0005615">
    <property type="term" value="C:extracellular space"/>
    <property type="evidence" value="ECO:0007669"/>
    <property type="project" value="TreeGrafter"/>
</dbReference>
<dbReference type="GO" id="GO:0004252">
    <property type="term" value="F:serine-type endopeptidase activity"/>
    <property type="evidence" value="ECO:0007669"/>
    <property type="project" value="TreeGrafter"/>
</dbReference>
<reference evidence="8" key="1">
    <citation type="journal article" date="2014" name="Science">
        <title>Nonhuman genetics. Genomic basis for the convergent evolution of electric organs.</title>
        <authorList>
            <person name="Gallant J.R."/>
            <person name="Traeger L.L."/>
            <person name="Volkening J.D."/>
            <person name="Moffett H."/>
            <person name="Chen P.H."/>
            <person name="Novina C.D."/>
            <person name="Phillips G.N.Jr."/>
            <person name="Anand R."/>
            <person name="Wells G.B."/>
            <person name="Pinch M."/>
            <person name="Guth R."/>
            <person name="Unguez G.A."/>
            <person name="Albert J.S."/>
            <person name="Zakon H.H."/>
            <person name="Samanta M.P."/>
            <person name="Sussman M.R."/>
        </authorList>
    </citation>
    <scope>NUCLEOTIDE SEQUENCE [LARGE SCALE GENOMIC DNA]</scope>
</reference>
<dbReference type="GO" id="GO:0045087">
    <property type="term" value="P:innate immune response"/>
    <property type="evidence" value="ECO:0007669"/>
    <property type="project" value="UniProtKB-KW"/>
</dbReference>
<evidence type="ECO:0000313" key="8">
    <source>
        <dbReference type="Proteomes" id="UP000314983"/>
    </source>
</evidence>